<reference evidence="4" key="1">
    <citation type="submission" date="2021-01" db="EMBL/GenBank/DDBJ databases">
        <authorList>
            <person name="Kaushik A."/>
        </authorList>
    </citation>
    <scope>NUCLEOTIDE SEQUENCE</scope>
    <source>
        <strain evidence="4">Type strain: AG8-Rh-89/</strain>
    </source>
</reference>
<dbReference type="EMBL" id="CAJMWZ010000292">
    <property type="protein sequence ID" value="CAE6416134.1"/>
    <property type="molecule type" value="Genomic_DNA"/>
</dbReference>
<evidence type="ECO:0000256" key="3">
    <source>
        <dbReference type="SAM" id="Phobius"/>
    </source>
</evidence>
<keyword evidence="3" id="KW-1133">Transmembrane helix</keyword>
<dbReference type="GO" id="GO:0016020">
    <property type="term" value="C:membrane"/>
    <property type="evidence" value="ECO:0007669"/>
    <property type="project" value="GOC"/>
</dbReference>
<accession>A0A8H2X3D8</accession>
<dbReference type="GO" id="GO:0000030">
    <property type="term" value="F:mannosyltransferase activity"/>
    <property type="evidence" value="ECO:0007669"/>
    <property type="project" value="TreeGrafter"/>
</dbReference>
<evidence type="ECO:0000256" key="1">
    <source>
        <dbReference type="ARBA" id="ARBA00009003"/>
    </source>
</evidence>
<dbReference type="Pfam" id="PF04488">
    <property type="entry name" value="Gly_transf_sug"/>
    <property type="match status" value="1"/>
</dbReference>
<protein>
    <submittedName>
        <fullName evidence="4">Uncharacterized protein</fullName>
    </submittedName>
</protein>
<proteinExistence type="inferred from homology"/>
<dbReference type="GO" id="GO:0051999">
    <property type="term" value="P:mannosyl-inositol phosphorylceramide biosynthetic process"/>
    <property type="evidence" value="ECO:0007669"/>
    <property type="project" value="TreeGrafter"/>
</dbReference>
<comment type="similarity">
    <text evidence="1">Belongs to the glycosyltransferase 32 family.</text>
</comment>
<dbReference type="PANTHER" id="PTHR32385:SF23">
    <property type="entry name" value="NUCLEOTIDE-DIPHOSPHO-SUGAR TRANSFERASE"/>
    <property type="match status" value="1"/>
</dbReference>
<evidence type="ECO:0000313" key="5">
    <source>
        <dbReference type="Proteomes" id="UP000663850"/>
    </source>
</evidence>
<name>A0A8H2X3D8_9AGAM</name>
<evidence type="ECO:0000313" key="4">
    <source>
        <dbReference type="EMBL" id="CAE6416134.1"/>
    </source>
</evidence>
<gene>
    <name evidence="4" type="ORF">RDB_LOCUS5647</name>
</gene>
<dbReference type="InterPro" id="IPR051706">
    <property type="entry name" value="Glycosyltransferase_domain"/>
</dbReference>
<dbReference type="SUPFAM" id="SSF53448">
    <property type="entry name" value="Nucleotide-diphospho-sugar transferases"/>
    <property type="match status" value="1"/>
</dbReference>
<dbReference type="PANTHER" id="PTHR32385">
    <property type="entry name" value="MANNOSYL PHOSPHORYLINOSITOL CERAMIDE SYNTHASE"/>
    <property type="match status" value="1"/>
</dbReference>
<organism evidence="4 5">
    <name type="scientific">Rhizoctonia solani</name>
    <dbReference type="NCBI Taxonomy" id="456999"/>
    <lineage>
        <taxon>Eukaryota</taxon>
        <taxon>Fungi</taxon>
        <taxon>Dikarya</taxon>
        <taxon>Basidiomycota</taxon>
        <taxon>Agaricomycotina</taxon>
        <taxon>Agaricomycetes</taxon>
        <taxon>Cantharellales</taxon>
        <taxon>Ceratobasidiaceae</taxon>
        <taxon>Rhizoctonia</taxon>
    </lineage>
</organism>
<feature type="transmembrane region" description="Helical" evidence="3">
    <location>
        <begin position="12"/>
        <end position="33"/>
    </location>
</feature>
<keyword evidence="3" id="KW-0812">Transmembrane</keyword>
<keyword evidence="2" id="KW-0808">Transferase</keyword>
<sequence length="354" mass="39934">MKTTRLPTWTHARIFVSAFLVVALTILCILEFGTTPLRNTLCRSMYPEHASNTVYTGELAPYVNASSIIAHLLAVRDGQMLSSSIAPGEIIHQSWKTQDVPSAYHSLMISWRSTYSNWTYVLWDNNDNRALVETLYPEWLSAYNALPSDIYRAYFTRSLYMHTFGGIYADMDSEAVAPIDILLEAQKLTGGAPTAFLGTMETSSYDLHSIPNAFMATSVPGHPLWLVVAQDTVDWSRARSWDRSIPVPSPEYVSGPVSLRRSIMNYSPSVLKPSYTGEINTSADSTFSETMAPVVLFSPEIIYPFTWDRPRPHISTATQECVCWMAMSTFNPGMCKRMTGAHWVIHYWKHTWQS</sequence>
<dbReference type="AlphaFoldDB" id="A0A8H2X3D8"/>
<dbReference type="Proteomes" id="UP000663850">
    <property type="component" value="Unassembled WGS sequence"/>
</dbReference>
<dbReference type="InterPro" id="IPR007577">
    <property type="entry name" value="GlycoTrfase_DXD_sugar-bd_CS"/>
</dbReference>
<evidence type="ECO:0000256" key="2">
    <source>
        <dbReference type="ARBA" id="ARBA00022679"/>
    </source>
</evidence>
<keyword evidence="3" id="KW-0472">Membrane</keyword>
<comment type="caution">
    <text evidence="4">The sequence shown here is derived from an EMBL/GenBank/DDBJ whole genome shotgun (WGS) entry which is preliminary data.</text>
</comment>
<dbReference type="InterPro" id="IPR029044">
    <property type="entry name" value="Nucleotide-diphossugar_trans"/>
</dbReference>
<dbReference type="Gene3D" id="3.90.550.20">
    <property type="match status" value="1"/>
</dbReference>